<dbReference type="InterPro" id="IPR011335">
    <property type="entry name" value="Restrct_endonuc-II-like"/>
</dbReference>
<dbReference type="InterPro" id="IPR024271">
    <property type="entry name" value="DUF3782"/>
</dbReference>
<accession>A0A0K2SLZ4</accession>
<keyword evidence="3" id="KW-1185">Reference proteome</keyword>
<dbReference type="SUPFAM" id="SSF52980">
    <property type="entry name" value="Restriction endonuclease-like"/>
    <property type="match status" value="1"/>
</dbReference>
<keyword evidence="1" id="KW-0175">Coiled coil</keyword>
<dbReference type="EMBL" id="AP014924">
    <property type="protein sequence ID" value="BAS28141.1"/>
    <property type="molecule type" value="Genomic_DNA"/>
</dbReference>
<dbReference type="InterPro" id="IPR012431">
    <property type="entry name" value="PDDEXK_10"/>
</dbReference>
<feature type="coiled-coil region" evidence="1">
    <location>
        <begin position="12"/>
        <end position="53"/>
    </location>
</feature>
<dbReference type="Gene3D" id="6.10.250.2540">
    <property type="match status" value="1"/>
</dbReference>
<evidence type="ECO:0000256" key="1">
    <source>
        <dbReference type="SAM" id="Coils"/>
    </source>
</evidence>
<name>A0A0K2SLZ4_LIMPI</name>
<dbReference type="Pfam" id="PF07788">
    <property type="entry name" value="PDDEXK_10"/>
    <property type="match status" value="1"/>
</dbReference>
<evidence type="ECO:0000313" key="2">
    <source>
        <dbReference type="EMBL" id="BAS28141.1"/>
    </source>
</evidence>
<evidence type="ECO:0008006" key="4">
    <source>
        <dbReference type="Google" id="ProtNLM"/>
    </source>
</evidence>
<gene>
    <name evidence="2" type="ORF">LIP_2300</name>
</gene>
<dbReference type="Pfam" id="PF12644">
    <property type="entry name" value="DUF3782"/>
    <property type="match status" value="1"/>
</dbReference>
<dbReference type="KEGG" id="lpil:LIP_2300"/>
<sequence length="183" mass="21210">MDRRFEAVDRRFEAVDRRFEEANQRFEAIERTLASHSEALARHEKALRRLETGIGSPGHRFEEGFEEVVRATIEEFSGVGPLRAERLVLRDAEGELFGVRGQSVEFDAYVHDGRRFLVEVKGFAEPEDVLNFHRKMEFAKRHLDEPFEPLLIAPYAWRKAVQLAKELGVRLLMDADQDPSEDQ</sequence>
<dbReference type="PANTHER" id="PTHR34314:SF6">
    <property type="entry name" value="DUF3782 DOMAIN-CONTAINING PROTEIN"/>
    <property type="match status" value="1"/>
</dbReference>
<protein>
    <recommendedName>
        <fullName evidence="4">DUF3782 domain-containing protein</fullName>
    </recommendedName>
</protein>
<reference evidence="3" key="1">
    <citation type="submission" date="2015-07" db="EMBL/GenBank/DDBJ databases">
        <title>Complete genome sequence and phylogenetic analysis of Limnochorda pilosa.</title>
        <authorList>
            <person name="Watanabe M."/>
            <person name="Kojima H."/>
            <person name="Fukui M."/>
        </authorList>
    </citation>
    <scope>NUCLEOTIDE SEQUENCE [LARGE SCALE GENOMIC DNA]</scope>
    <source>
        <strain evidence="3">HC45</strain>
    </source>
</reference>
<dbReference type="RefSeq" id="WP_068137998.1">
    <property type="nucleotide sequence ID" value="NZ_AP014924.1"/>
</dbReference>
<dbReference type="AlphaFoldDB" id="A0A0K2SLZ4"/>
<proteinExistence type="predicted"/>
<evidence type="ECO:0000313" key="3">
    <source>
        <dbReference type="Proteomes" id="UP000065807"/>
    </source>
</evidence>
<dbReference type="Proteomes" id="UP000065807">
    <property type="component" value="Chromosome"/>
</dbReference>
<dbReference type="PANTHER" id="PTHR34314">
    <property type="entry name" value="CRENARCHAEAL PROTEIN, PUTATIVE-RELATED"/>
    <property type="match status" value="1"/>
</dbReference>
<reference evidence="3" key="2">
    <citation type="journal article" date="2016" name="Int. J. Syst. Evol. Microbiol.">
        <title>Complete genome sequence and cell structure of Limnochorda pilosa, a Gram-negative spore-former within the phylum Firmicutes.</title>
        <authorList>
            <person name="Watanabe M."/>
            <person name="Kojima H."/>
            <person name="Fukui M."/>
        </authorList>
    </citation>
    <scope>NUCLEOTIDE SEQUENCE [LARGE SCALE GENOMIC DNA]</scope>
    <source>
        <strain evidence="3">HC45</strain>
    </source>
</reference>
<organism evidence="2 3">
    <name type="scientific">Limnochorda pilosa</name>
    <dbReference type="NCBI Taxonomy" id="1555112"/>
    <lineage>
        <taxon>Bacteria</taxon>
        <taxon>Bacillati</taxon>
        <taxon>Bacillota</taxon>
        <taxon>Limnochordia</taxon>
        <taxon>Limnochordales</taxon>
        <taxon>Limnochordaceae</taxon>
        <taxon>Limnochorda</taxon>
    </lineage>
</organism>